<proteinExistence type="predicted"/>
<comment type="caution">
    <text evidence="4">The sequence shown here is derived from an EMBL/GenBank/DDBJ whole genome shotgun (WGS) entry which is preliminary data.</text>
</comment>
<evidence type="ECO:0000256" key="1">
    <source>
        <dbReference type="SAM" id="Coils"/>
    </source>
</evidence>
<evidence type="ECO:0000256" key="2">
    <source>
        <dbReference type="SAM" id="SignalP"/>
    </source>
</evidence>
<protein>
    <submittedName>
        <fullName evidence="4">Secreted protein containing Sulphatase-modifying factor domain protein</fullName>
    </submittedName>
</protein>
<feature type="domain" description="Sulfatase-modifying factor enzyme-like" evidence="3">
    <location>
        <begin position="121"/>
        <end position="255"/>
    </location>
</feature>
<feature type="chain" id="PRO_5008048950" evidence="2">
    <location>
        <begin position="23"/>
        <end position="260"/>
    </location>
</feature>
<feature type="coiled-coil region" evidence="1">
    <location>
        <begin position="37"/>
        <end position="96"/>
    </location>
</feature>
<gene>
    <name evidence="4" type="ORF">THIOM_004561</name>
</gene>
<feature type="non-terminal residue" evidence="4">
    <location>
        <position position="260"/>
    </location>
</feature>
<dbReference type="PANTHER" id="PTHR23150:SF35">
    <property type="entry name" value="BLL6746 PROTEIN"/>
    <property type="match status" value="1"/>
</dbReference>
<dbReference type="AlphaFoldDB" id="A0A176RVJ7"/>
<name>A0A176RVJ7_9GAMM</name>
<dbReference type="PANTHER" id="PTHR23150">
    <property type="entry name" value="SULFATASE MODIFYING FACTOR 1, 2"/>
    <property type="match status" value="1"/>
</dbReference>
<dbReference type="SUPFAM" id="SSF56436">
    <property type="entry name" value="C-type lectin-like"/>
    <property type="match status" value="1"/>
</dbReference>
<dbReference type="InterPro" id="IPR016187">
    <property type="entry name" value="CTDL_fold"/>
</dbReference>
<keyword evidence="2" id="KW-0732">Signal</keyword>
<organism evidence="4 5">
    <name type="scientific">Candidatus Thiomargarita nelsonii</name>
    <dbReference type="NCBI Taxonomy" id="1003181"/>
    <lineage>
        <taxon>Bacteria</taxon>
        <taxon>Pseudomonadati</taxon>
        <taxon>Pseudomonadota</taxon>
        <taxon>Gammaproteobacteria</taxon>
        <taxon>Thiotrichales</taxon>
        <taxon>Thiotrichaceae</taxon>
        <taxon>Thiomargarita</taxon>
    </lineage>
</organism>
<dbReference type="Pfam" id="PF03781">
    <property type="entry name" value="FGE-sulfatase"/>
    <property type="match status" value="1"/>
</dbReference>
<feature type="signal peptide" evidence="2">
    <location>
        <begin position="1"/>
        <end position="22"/>
    </location>
</feature>
<reference evidence="4 5" key="1">
    <citation type="submission" date="2016-05" db="EMBL/GenBank/DDBJ databases">
        <title>Single-cell genome of chain-forming Candidatus Thiomargarita nelsonii and comparison to other large sulfur-oxidizing bacteria.</title>
        <authorList>
            <person name="Winkel M."/>
            <person name="Salman V."/>
            <person name="Woyke T."/>
            <person name="Schulz-Vogt H."/>
            <person name="Richter M."/>
            <person name="Flood B."/>
            <person name="Bailey J."/>
            <person name="Amann R."/>
            <person name="Mussmann M."/>
        </authorList>
    </citation>
    <scope>NUCLEOTIDE SEQUENCE [LARGE SCALE GENOMIC DNA]</scope>
    <source>
        <strain evidence="4 5">THI036</strain>
    </source>
</reference>
<dbReference type="Proteomes" id="UP000076962">
    <property type="component" value="Unassembled WGS sequence"/>
</dbReference>
<evidence type="ECO:0000313" key="5">
    <source>
        <dbReference type="Proteomes" id="UP000076962"/>
    </source>
</evidence>
<keyword evidence="1" id="KW-0175">Coiled coil</keyword>
<dbReference type="InterPro" id="IPR042095">
    <property type="entry name" value="SUMF_sf"/>
</dbReference>
<dbReference type="PROSITE" id="PS51257">
    <property type="entry name" value="PROKAR_LIPOPROTEIN"/>
    <property type="match status" value="1"/>
</dbReference>
<dbReference type="InterPro" id="IPR051043">
    <property type="entry name" value="Sulfatase_Mod_Factor_Kinase"/>
</dbReference>
<dbReference type="GO" id="GO:0120147">
    <property type="term" value="F:formylglycine-generating oxidase activity"/>
    <property type="evidence" value="ECO:0007669"/>
    <property type="project" value="TreeGrafter"/>
</dbReference>
<dbReference type="InterPro" id="IPR005532">
    <property type="entry name" value="SUMF_dom"/>
</dbReference>
<dbReference type="EMBL" id="LUTY01002666">
    <property type="protein sequence ID" value="OAD19783.1"/>
    <property type="molecule type" value="Genomic_DNA"/>
</dbReference>
<keyword evidence="5" id="KW-1185">Reference proteome</keyword>
<sequence length="260" mass="29904">MKKHYLLSLSILLILLSACQHVKNEPVVKQQSTKPSIVNTDAEMAKIKAKVEQLRLAMKRRAEEDARQQAEIERLKRELEAERQALAAEMAKQKAKPSLKTQKPSQRKFFRDRLKEGSLGPEMVWIPAGQFEMGDLQGDGTSSEKPVHRVFVKRFAIGRYEVTFAEYDRFAKATARNKPNDWGWGRKKRPVINITWDDAVAYTKWLSEQTGKPYRLPSEAEWEYAARAGTKTKYWWGNDIGSNRANCWNSDSQWSGNQTA</sequence>
<accession>A0A176RVJ7</accession>
<evidence type="ECO:0000259" key="3">
    <source>
        <dbReference type="Pfam" id="PF03781"/>
    </source>
</evidence>
<dbReference type="Gene3D" id="3.90.1580.10">
    <property type="entry name" value="paralog of FGE (formylglycine-generating enzyme)"/>
    <property type="match status" value="1"/>
</dbReference>
<evidence type="ECO:0000313" key="4">
    <source>
        <dbReference type="EMBL" id="OAD19783.1"/>
    </source>
</evidence>